<dbReference type="InterPro" id="IPR036590">
    <property type="entry name" value="SRAP-like"/>
</dbReference>
<keyword evidence="5" id="KW-0190">Covalent protein-DNA linkage</keyword>
<dbReference type="PANTHER" id="PTHR13604">
    <property type="entry name" value="DC12-RELATED"/>
    <property type="match status" value="1"/>
</dbReference>
<comment type="similarity">
    <text evidence="1 8">Belongs to the SOS response-associated peptidase family.</text>
</comment>
<evidence type="ECO:0000256" key="6">
    <source>
        <dbReference type="ARBA" id="ARBA00023125"/>
    </source>
</evidence>
<dbReference type="AlphaFoldDB" id="A0A3P5X8E4"/>
<reference evidence="9 10" key="1">
    <citation type="submission" date="2018-11" db="EMBL/GenBank/DDBJ databases">
        <authorList>
            <person name="Criscuolo A."/>
        </authorList>
    </citation>
    <scope>NUCLEOTIDE SEQUENCE [LARGE SCALE GENOMIC DNA]</scope>
    <source>
        <strain evidence="9">AT11b</strain>
    </source>
</reference>
<keyword evidence="4 8" id="KW-0378">Hydrolase</keyword>
<protein>
    <recommendedName>
        <fullName evidence="8">Abasic site processing protein</fullName>
        <ecNumber evidence="8">3.4.-.-</ecNumber>
    </recommendedName>
</protein>
<dbReference type="GO" id="GO:0008233">
    <property type="term" value="F:peptidase activity"/>
    <property type="evidence" value="ECO:0007669"/>
    <property type="project" value="UniProtKB-KW"/>
</dbReference>
<dbReference type="InterPro" id="IPR003738">
    <property type="entry name" value="SRAP"/>
</dbReference>
<keyword evidence="3" id="KW-0227">DNA damage</keyword>
<evidence type="ECO:0000256" key="8">
    <source>
        <dbReference type="RuleBase" id="RU364100"/>
    </source>
</evidence>
<keyword evidence="6" id="KW-0238">DNA-binding</keyword>
<dbReference type="GO" id="GO:0106300">
    <property type="term" value="P:protein-DNA covalent cross-linking repair"/>
    <property type="evidence" value="ECO:0007669"/>
    <property type="project" value="InterPro"/>
</dbReference>
<keyword evidence="7" id="KW-0456">Lyase</keyword>
<dbReference type="Proteomes" id="UP000280861">
    <property type="component" value="Unassembled WGS sequence"/>
</dbReference>
<proteinExistence type="inferred from homology"/>
<evidence type="ECO:0000313" key="9">
    <source>
        <dbReference type="EMBL" id="VDC30904.1"/>
    </source>
</evidence>
<organism evidence="9 10">
    <name type="scientific">Arthrobacter ulcerisalmonis</name>
    <dbReference type="NCBI Taxonomy" id="2483813"/>
    <lineage>
        <taxon>Bacteria</taxon>
        <taxon>Bacillati</taxon>
        <taxon>Actinomycetota</taxon>
        <taxon>Actinomycetes</taxon>
        <taxon>Micrococcales</taxon>
        <taxon>Micrococcaceae</taxon>
        <taxon>Arthrobacter</taxon>
    </lineage>
</organism>
<sequence>MLDPMCGRYVMARAVGDLLAQFDAELEEEVSLPPSWNVAPTDAVPIVLERVKNDGGPQPVRQLHVARWGLVPSWAKDPGIGSRMINARSETVLEKPAFRKAMKSRRCAVPADGYYEWKQGPGKTKQPYYVHPGTDEGLVFAGLYEWWKVPTANPEEPAAWLLTTSILTADTPPQGAESTIFGKLTELHDRVPLPMDADTMAAWLDPAAEDPADLLDLVKAGVTGVAADWRVESVGKDVGNVRNNGPQLIHPEEALF</sequence>
<evidence type="ECO:0000256" key="5">
    <source>
        <dbReference type="ARBA" id="ARBA00023124"/>
    </source>
</evidence>
<gene>
    <name evidence="9" type="primary">yedK</name>
    <name evidence="9" type="ORF">PSET11_02633</name>
</gene>
<evidence type="ECO:0000256" key="4">
    <source>
        <dbReference type="ARBA" id="ARBA00022801"/>
    </source>
</evidence>
<dbReference type="EMBL" id="UXAU01000038">
    <property type="protein sequence ID" value="VDC30904.1"/>
    <property type="molecule type" value="Genomic_DNA"/>
</dbReference>
<dbReference type="GO" id="GO:0006508">
    <property type="term" value="P:proteolysis"/>
    <property type="evidence" value="ECO:0007669"/>
    <property type="project" value="UniProtKB-KW"/>
</dbReference>
<accession>A0A3P5X8E4</accession>
<dbReference type="Gene3D" id="3.90.1680.10">
    <property type="entry name" value="SOS response associated peptidase-like"/>
    <property type="match status" value="1"/>
</dbReference>
<evidence type="ECO:0000256" key="1">
    <source>
        <dbReference type="ARBA" id="ARBA00008136"/>
    </source>
</evidence>
<evidence type="ECO:0000256" key="2">
    <source>
        <dbReference type="ARBA" id="ARBA00022670"/>
    </source>
</evidence>
<dbReference type="Pfam" id="PF02586">
    <property type="entry name" value="SRAP"/>
    <property type="match status" value="1"/>
</dbReference>
<dbReference type="GO" id="GO:0016829">
    <property type="term" value="F:lyase activity"/>
    <property type="evidence" value="ECO:0007669"/>
    <property type="project" value="UniProtKB-KW"/>
</dbReference>
<keyword evidence="10" id="KW-1185">Reference proteome</keyword>
<name>A0A3P5X8E4_9MICC</name>
<evidence type="ECO:0000256" key="7">
    <source>
        <dbReference type="ARBA" id="ARBA00023239"/>
    </source>
</evidence>
<evidence type="ECO:0000313" key="10">
    <source>
        <dbReference type="Proteomes" id="UP000280861"/>
    </source>
</evidence>
<evidence type="ECO:0000256" key="3">
    <source>
        <dbReference type="ARBA" id="ARBA00022763"/>
    </source>
</evidence>
<dbReference type="EC" id="3.4.-.-" evidence="8"/>
<dbReference type="PANTHER" id="PTHR13604:SF0">
    <property type="entry name" value="ABASIC SITE PROCESSING PROTEIN HMCES"/>
    <property type="match status" value="1"/>
</dbReference>
<keyword evidence="2 8" id="KW-0645">Protease</keyword>
<dbReference type="GO" id="GO:0003697">
    <property type="term" value="F:single-stranded DNA binding"/>
    <property type="evidence" value="ECO:0007669"/>
    <property type="project" value="InterPro"/>
</dbReference>
<dbReference type="SUPFAM" id="SSF143081">
    <property type="entry name" value="BB1717-like"/>
    <property type="match status" value="1"/>
</dbReference>